<evidence type="ECO:0000313" key="1">
    <source>
        <dbReference type="EMBL" id="OPJ79719.1"/>
    </source>
</evidence>
<proteinExistence type="predicted"/>
<evidence type="ECO:0000313" key="2">
    <source>
        <dbReference type="Proteomes" id="UP000190648"/>
    </source>
</evidence>
<name>A0A1V4K5G7_PATFA</name>
<gene>
    <name evidence="1" type="ORF">AV530_002207</name>
</gene>
<comment type="caution">
    <text evidence="1">The sequence shown here is derived from an EMBL/GenBank/DDBJ whole genome shotgun (WGS) entry which is preliminary data.</text>
</comment>
<organism evidence="1 2">
    <name type="scientific">Patagioenas fasciata monilis</name>
    <dbReference type="NCBI Taxonomy" id="372326"/>
    <lineage>
        <taxon>Eukaryota</taxon>
        <taxon>Metazoa</taxon>
        <taxon>Chordata</taxon>
        <taxon>Craniata</taxon>
        <taxon>Vertebrata</taxon>
        <taxon>Euteleostomi</taxon>
        <taxon>Archelosauria</taxon>
        <taxon>Archosauria</taxon>
        <taxon>Dinosauria</taxon>
        <taxon>Saurischia</taxon>
        <taxon>Theropoda</taxon>
        <taxon>Coelurosauria</taxon>
        <taxon>Aves</taxon>
        <taxon>Neognathae</taxon>
        <taxon>Neoaves</taxon>
        <taxon>Columbimorphae</taxon>
        <taxon>Columbiformes</taxon>
        <taxon>Columbidae</taxon>
        <taxon>Patagioenas</taxon>
    </lineage>
</organism>
<reference evidence="1 2" key="1">
    <citation type="submission" date="2016-02" db="EMBL/GenBank/DDBJ databases">
        <title>Band-tailed pigeon sequencing and assembly.</title>
        <authorList>
            <person name="Soares A.E."/>
            <person name="Novak B.J."/>
            <person name="Rice E.S."/>
            <person name="O'Connell B."/>
            <person name="Chang D."/>
            <person name="Weber S."/>
            <person name="Shapiro B."/>
        </authorList>
    </citation>
    <scope>NUCLEOTIDE SEQUENCE [LARGE SCALE GENOMIC DNA]</scope>
    <source>
        <strain evidence="1">BTP2013</strain>
        <tissue evidence="1">Blood</tissue>
    </source>
</reference>
<dbReference type="AlphaFoldDB" id="A0A1V4K5G7"/>
<sequence length="80" mass="9259">MHSSRAVYLSLIKEKEKNVIRRGVTRQSVPRSCISLHLFSSTSRLLHAFSSHHFWPKLQTRLRRACVLLNQGVESMRTAI</sequence>
<dbReference type="Proteomes" id="UP000190648">
    <property type="component" value="Unassembled WGS sequence"/>
</dbReference>
<protein>
    <submittedName>
        <fullName evidence="1">Uncharacterized protein</fullName>
    </submittedName>
</protein>
<dbReference type="EMBL" id="LSYS01004331">
    <property type="protein sequence ID" value="OPJ79719.1"/>
    <property type="molecule type" value="Genomic_DNA"/>
</dbReference>
<accession>A0A1V4K5G7</accession>
<keyword evidence="2" id="KW-1185">Reference proteome</keyword>